<dbReference type="InterPro" id="IPR012974">
    <property type="entry name" value="NOP58/56_N"/>
</dbReference>
<dbReference type="Gene3D" id="1.10.287.4070">
    <property type="match status" value="1"/>
</dbReference>
<evidence type="ECO:0000256" key="2">
    <source>
        <dbReference type="SAM" id="MobiDB-lite"/>
    </source>
</evidence>
<gene>
    <name evidence="4" type="ORF">TR162866</name>
</gene>
<dbReference type="InterPro" id="IPR045056">
    <property type="entry name" value="Nop56/Nop58"/>
</dbReference>
<dbReference type="Pfam" id="PF08156">
    <property type="entry name" value="NOP5NT"/>
    <property type="match status" value="1"/>
</dbReference>
<name>A0A0X3NRM6_SCHSO</name>
<protein>
    <recommendedName>
        <fullName evidence="1">Nucleolar protein 56</fullName>
    </recommendedName>
</protein>
<dbReference type="PROSITE" id="PS51358">
    <property type="entry name" value="NOP"/>
    <property type="match status" value="1"/>
</dbReference>
<sequence>PDHWSDVVLGVAPNKFFGAWLMGTKQHFVLFENVSGYSLFLIKEFDEIVRRFSAHPNAFLKPTAFVPFGSVVEALENVQYINEGRVSKLLRNFLRQNLPIKDAILGVADERLGSSILALDLGFECIWDAAMREIIRIIRANSSRLLRSLMVQPGAASRNKAAAALTGLQEIAPGKQAEHRSRLIVALSRARLQLDLLQHLADTGVVRSLGLLDSMDNSLGSSVKRLKAAYALHFPELCRDQQTRSLDDFTFISIIANFPNRDGLLRARNDIPGSIDKLAEWTGNRELAENILVCASTSTGQDLAEEDLTTLQTYAHFLLKLLQSRKKCCEMLERRVRSLLPNLTALMDRVLPTSQSSSDLEHVRRVGDSVSSVLVVARLLSHAVTLDRLARMSASRVNSLGASKSLFRRTGVVAATNSGLLGTVAVADSLAVAPDSSAGNSSRSITEMSGGRLRPIVVRRRITRILAAKSALASRADCFQRMNPFQAGSDAVYAVPQHLTTGEYGSSLGDEAKRQLRVWAEANGVQFGRSDADFQRQRENRKKYRKQKRKGWLRRKLKGAKGGCVTVPLAATPAAVVSEVEKTSTHKGKTPSGDLPRLESSEDEGSEGSIYVTDRIKRLDSRLTTPPTERKRPAESSPELSLSLSSSADEKEETPVRPQKTTKRRRTNENEQTTKAKKSTPLTAKKSATRRNTRASLLASERKPVRSSPRLLNSLA</sequence>
<dbReference type="AlphaFoldDB" id="A0A0X3NRM6"/>
<dbReference type="GO" id="GO:0030515">
    <property type="term" value="F:snoRNA binding"/>
    <property type="evidence" value="ECO:0007669"/>
    <property type="project" value="InterPro"/>
</dbReference>
<dbReference type="SUPFAM" id="SSF89124">
    <property type="entry name" value="Nop domain"/>
    <property type="match status" value="1"/>
</dbReference>
<dbReference type="PANTHER" id="PTHR10894">
    <property type="entry name" value="NUCLEOLAR PROTEIN 5 NUCLEOLAR PROTEIN NOP5 NOP58"/>
    <property type="match status" value="1"/>
</dbReference>
<dbReference type="InterPro" id="IPR042239">
    <property type="entry name" value="Nop_C"/>
</dbReference>
<dbReference type="InterPro" id="IPR002687">
    <property type="entry name" value="Nop_dom"/>
</dbReference>
<feature type="domain" description="Nop" evidence="3">
    <location>
        <begin position="339"/>
        <end position="521"/>
    </location>
</feature>
<feature type="compositionally biased region" description="Low complexity" evidence="2">
    <location>
        <begin position="635"/>
        <end position="647"/>
    </location>
</feature>
<evidence type="ECO:0000256" key="1">
    <source>
        <dbReference type="ARBA" id="ARBA00040742"/>
    </source>
</evidence>
<feature type="region of interest" description="Disordered" evidence="2">
    <location>
        <begin position="530"/>
        <end position="552"/>
    </location>
</feature>
<evidence type="ECO:0000313" key="4">
    <source>
        <dbReference type="EMBL" id="JAP42043.1"/>
    </source>
</evidence>
<dbReference type="EMBL" id="GEEE01021182">
    <property type="protein sequence ID" value="JAP42043.1"/>
    <property type="molecule type" value="Transcribed_RNA"/>
</dbReference>
<dbReference type="Gene3D" id="1.10.246.90">
    <property type="entry name" value="Nop domain"/>
    <property type="match status" value="1"/>
</dbReference>
<reference evidence="4" key="1">
    <citation type="submission" date="2016-01" db="EMBL/GenBank/DDBJ databases">
        <title>Reference transcriptome for the parasite Schistocephalus solidus: insights into the molecular evolution of parasitism.</title>
        <authorList>
            <person name="Hebert F.O."/>
            <person name="Grambauer S."/>
            <person name="Barber I."/>
            <person name="Landry C.R."/>
            <person name="Aubin-Horth N."/>
        </authorList>
    </citation>
    <scope>NUCLEOTIDE SEQUENCE</scope>
</reference>
<dbReference type="GO" id="GO:0032040">
    <property type="term" value="C:small-subunit processome"/>
    <property type="evidence" value="ECO:0007669"/>
    <property type="project" value="InterPro"/>
</dbReference>
<organism evidence="4">
    <name type="scientific">Schistocephalus solidus</name>
    <name type="common">Tapeworm</name>
    <dbReference type="NCBI Taxonomy" id="70667"/>
    <lineage>
        <taxon>Eukaryota</taxon>
        <taxon>Metazoa</taxon>
        <taxon>Spiralia</taxon>
        <taxon>Lophotrochozoa</taxon>
        <taxon>Platyhelminthes</taxon>
        <taxon>Cestoda</taxon>
        <taxon>Eucestoda</taxon>
        <taxon>Diphyllobothriidea</taxon>
        <taxon>Diphyllobothriidae</taxon>
        <taxon>Schistocephalus</taxon>
    </lineage>
</organism>
<dbReference type="GO" id="GO:0031428">
    <property type="term" value="C:box C/D methylation guide snoRNP complex"/>
    <property type="evidence" value="ECO:0007669"/>
    <property type="project" value="InterPro"/>
</dbReference>
<feature type="region of interest" description="Disordered" evidence="2">
    <location>
        <begin position="579"/>
        <end position="716"/>
    </location>
</feature>
<proteinExistence type="predicted"/>
<feature type="compositionally biased region" description="Basic residues" evidence="2">
    <location>
        <begin position="539"/>
        <end position="552"/>
    </location>
</feature>
<dbReference type="Pfam" id="PF01798">
    <property type="entry name" value="Nop"/>
    <property type="match status" value="3"/>
</dbReference>
<evidence type="ECO:0000259" key="3">
    <source>
        <dbReference type="PROSITE" id="PS51358"/>
    </source>
</evidence>
<accession>A0A0X3NRM6</accession>
<dbReference type="InterPro" id="IPR036070">
    <property type="entry name" value="Nop_dom_sf"/>
</dbReference>
<dbReference type="PANTHER" id="PTHR10894:SF0">
    <property type="entry name" value="NUCLEOLAR PROTEIN 56"/>
    <property type="match status" value="1"/>
</dbReference>
<feature type="non-terminal residue" evidence="4">
    <location>
        <position position="1"/>
    </location>
</feature>